<reference evidence="2" key="1">
    <citation type="submission" date="2025-08" db="UniProtKB">
        <authorList>
            <consortium name="RefSeq"/>
        </authorList>
    </citation>
    <scope>IDENTIFICATION</scope>
</reference>
<dbReference type="KEGG" id="nta:107798984"/>
<protein>
    <submittedName>
        <fullName evidence="2">Uncharacterized protein</fullName>
    </submittedName>
</protein>
<feature type="coiled-coil region" evidence="1">
    <location>
        <begin position="165"/>
        <end position="203"/>
    </location>
</feature>
<proteinExistence type="predicted"/>
<organism evidence="2">
    <name type="scientific">Nicotiana tabacum</name>
    <name type="common">Common tobacco</name>
    <dbReference type="NCBI Taxonomy" id="4097"/>
    <lineage>
        <taxon>Eukaryota</taxon>
        <taxon>Viridiplantae</taxon>
        <taxon>Streptophyta</taxon>
        <taxon>Embryophyta</taxon>
        <taxon>Tracheophyta</taxon>
        <taxon>Spermatophyta</taxon>
        <taxon>Magnoliopsida</taxon>
        <taxon>eudicotyledons</taxon>
        <taxon>Gunneridae</taxon>
        <taxon>Pentapetalae</taxon>
        <taxon>asterids</taxon>
        <taxon>lamiids</taxon>
        <taxon>Solanales</taxon>
        <taxon>Solanaceae</taxon>
        <taxon>Nicotianoideae</taxon>
        <taxon>Nicotianeae</taxon>
        <taxon>Nicotiana</taxon>
    </lineage>
</organism>
<dbReference type="AlphaFoldDB" id="A0A1S4ALH6"/>
<evidence type="ECO:0000256" key="1">
    <source>
        <dbReference type="SAM" id="Coils"/>
    </source>
</evidence>
<dbReference type="RefSeq" id="XP_016477521.1">
    <property type="nucleotide sequence ID" value="XM_016622035.1"/>
</dbReference>
<gene>
    <name evidence="2" type="primary">LOC107798984</name>
</gene>
<sequence length="205" mass="23660">MGRKASRIIPQNKQPIGKRLKSETELAAQLQEAVKPLQLLNMIDTTEFTPLGLTVECYIRRTRVFLSISSDPIVLKETALAAARAGVYDLSIPAQHAGWKLSPLDILKISEWMKSPDGENHMRLIYKRRKLEKKVRSEMYKKEAALVQAAYSIEPHLGQLLSIQLQEYRAEVKKIRSDYDKKIDRLHREIQRLESLKARELLKEN</sequence>
<dbReference type="OrthoDB" id="10313648at2759"/>
<evidence type="ECO:0000313" key="2">
    <source>
        <dbReference type="RefSeq" id="XP_016477521.1"/>
    </source>
</evidence>
<accession>A0A1S4ALH6</accession>
<keyword evidence="1" id="KW-0175">Coiled coil</keyword>
<name>A0A1S4ALH6_TOBAC</name>
<dbReference type="PaxDb" id="4097-A0A1S4ALH6"/>
<dbReference type="OMA" id="AYSIEPH"/>